<proteinExistence type="inferred from homology"/>
<dbReference type="AlphaFoldDB" id="A0A1I4Y9Z7"/>
<dbReference type="GO" id="GO:0019700">
    <property type="term" value="P:organic phosphonate catabolic process"/>
    <property type="evidence" value="ECO:0007669"/>
    <property type="project" value="UniProtKB-UniRule"/>
</dbReference>
<dbReference type="RefSeq" id="WP_024982009.1">
    <property type="nucleotide sequence ID" value="NZ_CBCRUM010000016.1"/>
</dbReference>
<keyword evidence="2 7" id="KW-0032">Aminotransferase</keyword>
<reference evidence="12" key="1">
    <citation type="submission" date="2016-10" db="EMBL/GenBank/DDBJ databases">
        <authorList>
            <person name="Varghese N."/>
            <person name="Submissions S."/>
        </authorList>
    </citation>
    <scope>NUCLEOTIDE SEQUENCE [LARGE SCALE GENOMIC DNA]</scope>
    <source>
        <strain evidence="12">DSM 4002</strain>
    </source>
</reference>
<feature type="domain" description="Aminotransferase class V" evidence="10">
    <location>
        <begin position="31"/>
        <end position="302"/>
    </location>
</feature>
<evidence type="ECO:0000256" key="1">
    <source>
        <dbReference type="ARBA" id="ARBA00001933"/>
    </source>
</evidence>
<dbReference type="HAMAP" id="MF_01376">
    <property type="entry name" value="PhnW_aminotrans_5"/>
    <property type="match status" value="1"/>
</dbReference>
<feature type="binding site" evidence="8">
    <location>
        <position position="337"/>
    </location>
    <ligand>
        <name>substrate</name>
    </ligand>
</feature>
<dbReference type="eggNOG" id="COG0075">
    <property type="taxonomic scope" value="Bacteria"/>
</dbReference>
<dbReference type="NCBIfam" id="NF010006">
    <property type="entry name" value="PRK13479.1"/>
    <property type="match status" value="1"/>
</dbReference>
<keyword evidence="4 7" id="KW-0663">Pyridoxal phosphate</keyword>
<dbReference type="PANTHER" id="PTHR42778:SF1">
    <property type="entry name" value="2-AMINOETHYLPHOSPHONATE--PYRUVATE TRANSAMINASE"/>
    <property type="match status" value="1"/>
</dbReference>
<evidence type="ECO:0000259" key="10">
    <source>
        <dbReference type="Pfam" id="PF00266"/>
    </source>
</evidence>
<evidence type="ECO:0000256" key="3">
    <source>
        <dbReference type="ARBA" id="ARBA00022679"/>
    </source>
</evidence>
<evidence type="ECO:0000256" key="4">
    <source>
        <dbReference type="ARBA" id="ARBA00022898"/>
    </source>
</evidence>
<dbReference type="Pfam" id="PF00266">
    <property type="entry name" value="Aminotran_5"/>
    <property type="match status" value="1"/>
</dbReference>
<dbReference type="Gene3D" id="3.90.1150.10">
    <property type="entry name" value="Aspartate Aminotransferase, domain 1"/>
    <property type="match status" value="1"/>
</dbReference>
<comment type="cofactor">
    <cofactor evidence="1 7 9">
        <name>pyridoxal 5'-phosphate</name>
        <dbReference type="ChEBI" id="CHEBI:597326"/>
    </cofactor>
</comment>
<dbReference type="Proteomes" id="UP000182961">
    <property type="component" value="Unassembled WGS sequence"/>
</dbReference>
<evidence type="ECO:0000313" key="12">
    <source>
        <dbReference type="Proteomes" id="UP000182961"/>
    </source>
</evidence>
<gene>
    <name evidence="7" type="primary">phnW</name>
    <name evidence="11" type="ORF">SAMN05444143_11124</name>
</gene>
<dbReference type="NCBIfam" id="TIGR03301">
    <property type="entry name" value="PhnW-AepZ"/>
    <property type="match status" value="1"/>
</dbReference>
<dbReference type="InterPro" id="IPR015421">
    <property type="entry name" value="PyrdxlP-dep_Trfase_major"/>
</dbReference>
<dbReference type="InterPro" id="IPR015424">
    <property type="entry name" value="PyrdxlP-dep_Trfase"/>
</dbReference>
<keyword evidence="3 7" id="KW-0808">Transferase</keyword>
<organism evidence="11 12">
    <name type="scientific">Flavobacterium succinicans</name>
    <dbReference type="NCBI Taxonomy" id="29536"/>
    <lineage>
        <taxon>Bacteria</taxon>
        <taxon>Pseudomonadati</taxon>
        <taxon>Bacteroidota</taxon>
        <taxon>Flavobacteriia</taxon>
        <taxon>Flavobacteriales</taxon>
        <taxon>Flavobacteriaceae</taxon>
        <taxon>Flavobacterium</taxon>
    </lineage>
</organism>
<dbReference type="InterPro" id="IPR000192">
    <property type="entry name" value="Aminotrans_V_dom"/>
</dbReference>
<sequence length="365" mass="40929">MHYKLLTPGPLTTTDSVKQSMLKDWCTWDDEYKTLVEDIRSKLLEINNLSNKKHTVTLLQGSGTYGVESTIISSVGENDHLLVLKNGAYGERIHEIATIAKKNVTALAFDETSIINSEVLDNYLSENKQITHVAFVHCETTTGILNPLEELCKVVKQHQKVLIVDAMSSLGGIPIDIDALEIDFIISSSNKCLQGVPGFSFIISVIESIKKCKGNSTSLSLDLYDQWVNMENDPGKWRFTSPTHVVRAFYQAILELIQEGGIASRYARYVKNQKVLVEGMQSIGFNCCIAIDIQSPIITTFLFPDSTSFTFKSLYDYLKLYGFVIYPGKLSNLNVFRIGNIGDINANDIELLIMILKNYKINYLN</sequence>
<keyword evidence="5 7" id="KW-0670">Pyruvate</keyword>
<accession>A0A1I4Y9Z7</accession>
<dbReference type="PIRSF" id="PIRSF000524">
    <property type="entry name" value="SPT"/>
    <property type="match status" value="1"/>
</dbReference>
<dbReference type="NCBIfam" id="TIGR02326">
    <property type="entry name" value="transamin_PhnW"/>
    <property type="match status" value="1"/>
</dbReference>
<dbReference type="InterPro" id="IPR015422">
    <property type="entry name" value="PyrdxlP-dep_Trfase_small"/>
</dbReference>
<feature type="modified residue" description="N6-(pyridoxal phosphate)lysine" evidence="7 9">
    <location>
        <position position="191"/>
    </location>
</feature>
<dbReference type="Gene3D" id="3.40.640.10">
    <property type="entry name" value="Type I PLP-dependent aspartate aminotransferase-like (Major domain)"/>
    <property type="match status" value="1"/>
</dbReference>
<evidence type="ECO:0000256" key="7">
    <source>
        <dbReference type="HAMAP-Rule" id="MF_01376"/>
    </source>
</evidence>
<name>A0A1I4Y9Z7_9FLAO</name>
<dbReference type="InterPro" id="IPR012703">
    <property type="entry name" value="NH2EtPonate_pyrv_transaminase"/>
</dbReference>
<dbReference type="EC" id="2.6.1.37" evidence="7"/>
<dbReference type="SUPFAM" id="SSF53383">
    <property type="entry name" value="PLP-dependent transferases"/>
    <property type="match status" value="1"/>
</dbReference>
<comment type="similarity">
    <text evidence="7">Belongs to the class-V pyridoxal-phosphate-dependent aminotransferase family. PhnW subfamily.</text>
</comment>
<dbReference type="PANTHER" id="PTHR42778">
    <property type="entry name" value="2-AMINOETHYLPHOSPHONATE--PYRUVATE TRANSAMINASE"/>
    <property type="match status" value="1"/>
</dbReference>
<protein>
    <recommendedName>
        <fullName evidence="7">2-aminoethylphosphonate--pyruvate transaminase</fullName>
        <ecNumber evidence="7">2.6.1.37</ecNumber>
    </recommendedName>
    <alternativeName>
        <fullName evidence="7">2-aminoethylphosphonate aminotransferase</fullName>
    </alternativeName>
    <alternativeName>
        <fullName evidence="7">AEP transaminase</fullName>
        <shortName evidence="7">AEPT</shortName>
    </alternativeName>
</protein>
<evidence type="ECO:0000313" key="11">
    <source>
        <dbReference type="EMBL" id="SFN34897.1"/>
    </source>
</evidence>
<comment type="function">
    <text evidence="7">Involved in phosphonate degradation.</text>
</comment>
<dbReference type="GO" id="GO:0047304">
    <property type="term" value="F:2-aminoethylphosphonate-pyruvate transaminase activity"/>
    <property type="evidence" value="ECO:0007669"/>
    <property type="project" value="UniProtKB-UniRule"/>
</dbReference>
<dbReference type="InterPro" id="IPR024169">
    <property type="entry name" value="SP_NH2Trfase/AEP_transaminase"/>
</dbReference>
<evidence type="ECO:0000256" key="5">
    <source>
        <dbReference type="ARBA" id="ARBA00023317"/>
    </source>
</evidence>
<evidence type="ECO:0000256" key="2">
    <source>
        <dbReference type="ARBA" id="ARBA00022576"/>
    </source>
</evidence>
<comment type="catalytic activity">
    <reaction evidence="6 7">
        <text>(2-aminoethyl)phosphonate + pyruvate = phosphonoacetaldehyde + L-alanine</text>
        <dbReference type="Rhea" id="RHEA:17021"/>
        <dbReference type="ChEBI" id="CHEBI:15361"/>
        <dbReference type="ChEBI" id="CHEBI:57418"/>
        <dbReference type="ChEBI" id="CHEBI:57972"/>
        <dbReference type="ChEBI" id="CHEBI:58383"/>
        <dbReference type="EC" id="2.6.1.37"/>
    </reaction>
</comment>
<keyword evidence="12" id="KW-1185">Reference proteome</keyword>
<dbReference type="EMBL" id="FOUT01000011">
    <property type="protein sequence ID" value="SFN34897.1"/>
    <property type="molecule type" value="Genomic_DNA"/>
</dbReference>
<evidence type="ECO:0000256" key="8">
    <source>
        <dbReference type="PIRSR" id="PIRSR000524-1"/>
    </source>
</evidence>
<evidence type="ECO:0000256" key="6">
    <source>
        <dbReference type="ARBA" id="ARBA00049460"/>
    </source>
</evidence>
<evidence type="ECO:0000256" key="9">
    <source>
        <dbReference type="PIRSR" id="PIRSR000524-50"/>
    </source>
</evidence>
<comment type="subunit">
    <text evidence="7">Homodimer.</text>
</comment>